<dbReference type="GO" id="GO:0005524">
    <property type="term" value="F:ATP binding"/>
    <property type="evidence" value="ECO:0007669"/>
    <property type="project" value="UniProtKB-UniRule"/>
</dbReference>
<dbReference type="PANTHER" id="PTHR11947:SF20">
    <property type="entry name" value="[3-METHYL-2-OXOBUTANOATE DEHYDROGENASE [LIPOAMIDE]] KINASE, MITOCHONDRIAL"/>
    <property type="match status" value="1"/>
</dbReference>
<dbReference type="GO" id="GO:0005759">
    <property type="term" value="C:mitochondrial matrix"/>
    <property type="evidence" value="ECO:0007669"/>
    <property type="project" value="UniProtKB-SubCell"/>
</dbReference>
<dbReference type="PANTHER" id="PTHR11947">
    <property type="entry name" value="PYRUVATE DEHYDROGENASE KINASE"/>
    <property type="match status" value="1"/>
</dbReference>
<evidence type="ECO:0000256" key="1">
    <source>
        <dbReference type="ARBA" id="ARBA00006155"/>
    </source>
</evidence>
<feature type="domain" description="Branched-chain alpha-ketoacid dehydrogenase kinase/Pyruvate dehydrogenase kinase N-terminal" evidence="9">
    <location>
        <begin position="59"/>
        <end position="205"/>
    </location>
</feature>
<keyword evidence="6 8" id="KW-0067">ATP-binding</keyword>
<feature type="non-terminal residue" evidence="10">
    <location>
        <position position="1"/>
    </location>
</feature>
<evidence type="ECO:0000256" key="3">
    <source>
        <dbReference type="ARBA" id="ARBA00022679"/>
    </source>
</evidence>
<keyword evidence="2" id="KW-0597">Phosphoprotein</keyword>
<evidence type="ECO:0000256" key="8">
    <source>
        <dbReference type="RuleBase" id="RU366032"/>
    </source>
</evidence>
<comment type="caution">
    <text evidence="10">The sequence shown here is derived from an EMBL/GenBank/DDBJ whole genome shotgun (WGS) entry which is preliminary data.</text>
</comment>
<dbReference type="GO" id="GO:0004740">
    <property type="term" value="F:pyruvate dehydrogenase (acetyl-transferring) kinase activity"/>
    <property type="evidence" value="ECO:0007669"/>
    <property type="project" value="TreeGrafter"/>
</dbReference>
<evidence type="ECO:0000256" key="5">
    <source>
        <dbReference type="ARBA" id="ARBA00022777"/>
    </source>
</evidence>
<evidence type="ECO:0000313" key="10">
    <source>
        <dbReference type="EMBL" id="KAF4752077.1"/>
    </source>
</evidence>
<evidence type="ECO:0000256" key="6">
    <source>
        <dbReference type="ARBA" id="ARBA00022840"/>
    </source>
</evidence>
<comment type="similarity">
    <text evidence="1 8">Belongs to the PDK/BCKDK protein kinase family.</text>
</comment>
<reference evidence="10 11" key="1">
    <citation type="submission" date="2020-04" db="EMBL/GenBank/DDBJ databases">
        <title>Perkinsus olseni comparative genomics.</title>
        <authorList>
            <person name="Bogema D.R."/>
        </authorList>
    </citation>
    <scope>NUCLEOTIDE SEQUENCE [LARGE SCALE GENOMIC DNA]</scope>
    <source>
        <strain evidence="10 11">ATCC PRA-207</strain>
    </source>
</reference>
<evidence type="ECO:0000256" key="2">
    <source>
        <dbReference type="ARBA" id="ARBA00022553"/>
    </source>
</evidence>
<name>A0A7J6U5P9_PEROL</name>
<dbReference type="EMBL" id="JABANO010006285">
    <property type="protein sequence ID" value="KAF4752077.1"/>
    <property type="molecule type" value="Genomic_DNA"/>
</dbReference>
<evidence type="ECO:0000259" key="9">
    <source>
        <dbReference type="Pfam" id="PF10436"/>
    </source>
</evidence>
<dbReference type="GO" id="GO:0010906">
    <property type="term" value="P:regulation of glucose metabolic process"/>
    <property type="evidence" value="ECO:0007669"/>
    <property type="project" value="TreeGrafter"/>
</dbReference>
<organism evidence="10 11">
    <name type="scientific">Perkinsus olseni</name>
    <name type="common">Perkinsus atlanticus</name>
    <dbReference type="NCBI Taxonomy" id="32597"/>
    <lineage>
        <taxon>Eukaryota</taxon>
        <taxon>Sar</taxon>
        <taxon>Alveolata</taxon>
        <taxon>Perkinsozoa</taxon>
        <taxon>Perkinsea</taxon>
        <taxon>Perkinsida</taxon>
        <taxon>Perkinsidae</taxon>
        <taxon>Perkinsus</taxon>
    </lineage>
</organism>
<evidence type="ECO:0000256" key="4">
    <source>
        <dbReference type="ARBA" id="ARBA00022741"/>
    </source>
</evidence>
<dbReference type="Pfam" id="PF10436">
    <property type="entry name" value="BCDHK_Adom3"/>
    <property type="match status" value="1"/>
</dbReference>
<dbReference type="Gene3D" id="3.30.565.10">
    <property type="entry name" value="Histidine kinase-like ATPase, C-terminal domain"/>
    <property type="match status" value="1"/>
</dbReference>
<dbReference type="InterPro" id="IPR036784">
    <property type="entry name" value="AK/P_DHK_N_sf"/>
</dbReference>
<dbReference type="OMA" id="WSYPPSA"/>
<dbReference type="AlphaFoldDB" id="A0A7J6U5P9"/>
<keyword evidence="3 8" id="KW-0808">Transferase</keyword>
<comment type="subcellular location">
    <subcellularLocation>
        <location evidence="8">Mitochondrion matrix</location>
    </subcellularLocation>
</comment>
<dbReference type="Gene3D" id="1.20.140.20">
    <property type="entry name" value="Alpha-ketoacid/pyruvate dehydrogenase kinase, N-terminal domain"/>
    <property type="match status" value="1"/>
</dbReference>
<accession>A0A7J6U5P9</accession>
<dbReference type="SUPFAM" id="SSF55874">
    <property type="entry name" value="ATPase domain of HSP90 chaperone/DNA topoisomerase II/histidine kinase"/>
    <property type="match status" value="1"/>
</dbReference>
<keyword evidence="5 8" id="KW-0418">Kinase</keyword>
<dbReference type="SUPFAM" id="SSF69012">
    <property type="entry name" value="alpha-ketoacid dehydrogenase kinase, N-terminal domain"/>
    <property type="match status" value="1"/>
</dbReference>
<keyword evidence="4 8" id="KW-0547">Nucleotide-binding</keyword>
<gene>
    <name evidence="10" type="ORF">FOZ63_001355</name>
</gene>
<dbReference type="InterPro" id="IPR036890">
    <property type="entry name" value="HATPase_C_sf"/>
</dbReference>
<evidence type="ECO:0000313" key="11">
    <source>
        <dbReference type="Proteomes" id="UP000553632"/>
    </source>
</evidence>
<dbReference type="InterPro" id="IPR039028">
    <property type="entry name" value="BCKD/PDK"/>
</dbReference>
<dbReference type="Proteomes" id="UP000553632">
    <property type="component" value="Unassembled WGS sequence"/>
</dbReference>
<dbReference type="InterPro" id="IPR018955">
    <property type="entry name" value="BCDHK/PDK_N"/>
</dbReference>
<keyword evidence="7 8" id="KW-0496">Mitochondrion</keyword>
<dbReference type="EC" id="2.7.11.-" evidence="8"/>
<proteinExistence type="inferred from homology"/>
<evidence type="ECO:0000256" key="7">
    <source>
        <dbReference type="ARBA" id="ARBA00023128"/>
    </source>
</evidence>
<protein>
    <recommendedName>
        <fullName evidence="8">Protein-serine/threonine kinase</fullName>
        <ecNumber evidence="8">2.7.11.-</ecNumber>
    </recommendedName>
</protein>
<sequence>MSMFFYHHSRCNRRSIRCMSTMITGSTGMSYRNTYRIEKMVQEGNRFTPVTIASLIRYADVLKSNRTDENAILLKYSNFLRNEIPLRLAKRLYDFHRLPYICTSNEHMNKVYALYLDTFNRVMSLPANITTPDECDTLRDVLHQQAMDARDVIRWVQIGHRELKHYKGLEEMNRFLDKLFTMRIGTRLLIDHYTALHDGVRKHHDEEKDHHDHREDGATVSPCTAHGLVSNCTPGIIVRDVASSLSILCKSLYGVSPKVKLLGEVDFSFAHIPEHIAYIAQEILKNSLRSSIERVQGERRNSSRDGGDANFILLEDDDIPPVTVEFHKGEFDVIMKISDQGGGMSPELKKKAFLYGFTTVGDINENTHDSTTRDDGRLGGLLRSMDSNHMRWNEMAGYGFGLPLS</sequence>
<keyword evidence="11" id="KW-1185">Reference proteome</keyword>